<accession>A0A9D1SA12</accession>
<gene>
    <name evidence="2" type="ORF">IAB70_07335</name>
</gene>
<sequence length="382" mass="45038">MIKNPYELIGTNRDAIERDLQGNSRTEQEKDQFILEKYEHTIRMLDIKLGIPNLTDAARKVIEMQKQEVTKSFDLIKNTVGREMFDKNLSERMLNKEQNGKVPFRKELNAYELLGTNRLACEVYRTPQEADRNLEYRYQRMITKIEESLQSPNANFKTKQRDELYKKRLEEAYEKIRTEERRKKYNAELDELKAKRLEEKRQARLKVLYDYSDEYSRESILKIGRKDIDGNEWILQRRNGEKIKIQQTGRIGFVYEIPVFSDYVEEYQVTRYVNGKEQTDTIYGDITLIELSVNSETRKLYNPNYYQCVVNNLLSDDSIDMALKFNKGYIGSVIQNKDGSYQTTFGHGAPILKSDKRALSATMKYKEIRDRSLAVPEGPEQE</sequence>
<evidence type="ECO:0000313" key="3">
    <source>
        <dbReference type="Proteomes" id="UP000824093"/>
    </source>
</evidence>
<dbReference type="Proteomes" id="UP000824093">
    <property type="component" value="Unassembled WGS sequence"/>
</dbReference>
<dbReference type="EMBL" id="DVNH01000058">
    <property type="protein sequence ID" value="HIU52400.1"/>
    <property type="molecule type" value="Genomic_DNA"/>
</dbReference>
<proteinExistence type="predicted"/>
<reference evidence="2" key="2">
    <citation type="journal article" date="2021" name="PeerJ">
        <title>Extensive microbial diversity within the chicken gut microbiome revealed by metagenomics and culture.</title>
        <authorList>
            <person name="Gilroy R."/>
            <person name="Ravi A."/>
            <person name="Getino M."/>
            <person name="Pursley I."/>
            <person name="Horton D.L."/>
            <person name="Alikhan N.F."/>
            <person name="Baker D."/>
            <person name="Gharbi K."/>
            <person name="Hall N."/>
            <person name="Watson M."/>
            <person name="Adriaenssens E.M."/>
            <person name="Foster-Nyarko E."/>
            <person name="Jarju S."/>
            <person name="Secka A."/>
            <person name="Antonio M."/>
            <person name="Oren A."/>
            <person name="Chaudhuri R.R."/>
            <person name="La Ragione R."/>
            <person name="Hildebrand F."/>
            <person name="Pallen M.J."/>
        </authorList>
    </citation>
    <scope>NUCLEOTIDE SEQUENCE</scope>
    <source>
        <strain evidence="2">CHK195-15760</strain>
    </source>
</reference>
<name>A0A9D1SA12_9FIRM</name>
<organism evidence="2 3">
    <name type="scientific">Candidatus Merdicola faecigallinarum</name>
    <dbReference type="NCBI Taxonomy" id="2840862"/>
    <lineage>
        <taxon>Bacteria</taxon>
        <taxon>Bacillati</taxon>
        <taxon>Bacillota</taxon>
        <taxon>Clostridia</taxon>
        <taxon>Candidatus Merdicola</taxon>
    </lineage>
</organism>
<protein>
    <submittedName>
        <fullName evidence="2">Uncharacterized protein</fullName>
    </submittedName>
</protein>
<evidence type="ECO:0000256" key="1">
    <source>
        <dbReference type="SAM" id="Coils"/>
    </source>
</evidence>
<feature type="coiled-coil region" evidence="1">
    <location>
        <begin position="175"/>
        <end position="202"/>
    </location>
</feature>
<keyword evidence="1" id="KW-0175">Coiled coil</keyword>
<evidence type="ECO:0000313" key="2">
    <source>
        <dbReference type="EMBL" id="HIU52400.1"/>
    </source>
</evidence>
<reference evidence="2" key="1">
    <citation type="submission" date="2020-10" db="EMBL/GenBank/DDBJ databases">
        <authorList>
            <person name="Gilroy R."/>
        </authorList>
    </citation>
    <scope>NUCLEOTIDE SEQUENCE</scope>
    <source>
        <strain evidence="2">CHK195-15760</strain>
    </source>
</reference>
<dbReference type="AlphaFoldDB" id="A0A9D1SA12"/>
<comment type="caution">
    <text evidence="2">The sequence shown here is derived from an EMBL/GenBank/DDBJ whole genome shotgun (WGS) entry which is preliminary data.</text>
</comment>